<evidence type="ECO:0000313" key="2">
    <source>
        <dbReference type="EMBL" id="MFC5894969.1"/>
    </source>
</evidence>
<keyword evidence="3" id="KW-1185">Reference proteome</keyword>
<reference evidence="3" key="1">
    <citation type="journal article" date="2019" name="Int. J. Syst. Evol. Microbiol.">
        <title>The Global Catalogue of Microorganisms (GCM) 10K type strain sequencing project: providing services to taxonomists for standard genome sequencing and annotation.</title>
        <authorList>
            <consortium name="The Broad Institute Genomics Platform"/>
            <consortium name="The Broad Institute Genome Sequencing Center for Infectious Disease"/>
            <person name="Wu L."/>
            <person name="Ma J."/>
        </authorList>
    </citation>
    <scope>NUCLEOTIDE SEQUENCE [LARGE SCALE GENOMIC DNA]</scope>
    <source>
        <strain evidence="3">CGMCC 1.15809</strain>
    </source>
</reference>
<evidence type="ECO:0008006" key="4">
    <source>
        <dbReference type="Google" id="ProtNLM"/>
    </source>
</evidence>
<evidence type="ECO:0000256" key="1">
    <source>
        <dbReference type="SAM" id="SignalP"/>
    </source>
</evidence>
<dbReference type="SUPFAM" id="SSF55486">
    <property type="entry name" value="Metalloproteases ('zincins'), catalytic domain"/>
    <property type="match status" value="1"/>
</dbReference>
<dbReference type="EMBL" id="JBHSPW010000009">
    <property type="protein sequence ID" value="MFC5894969.1"/>
    <property type="molecule type" value="Genomic_DNA"/>
</dbReference>
<dbReference type="Gene3D" id="1.10.390.10">
    <property type="entry name" value="Neutral Protease Domain 2"/>
    <property type="match status" value="1"/>
</dbReference>
<sequence>MSARKNLCVSAVAAATLLTALGVATTASASVADPDAGPSPAVGTAGAASGYHVDSYDVRLDYDPAGETLTGEATLDLVVKERQDALDLKLQLPARSVRVDGAAATVSADKSTLHVKPASPLAPGKHAVHVTYAGNPDHILDAPDESNPTWAPTKDGGHYLALNSTGVLFPANTDATDRSAVHLRATVPDGWTAVSNGPSRAPRKDGDHKVYEWDNPDPMLASYVQFGVGDKWTEADAKLADGTPVHFVHGDGAADRARKLAEPLTEAATWEAGLFGKYRHKSLTVSFLDFKDVYTPNVTGWNTISMAMEYQGEEGPRPTTQDVLVHELAHTWLEAVPARDDKVEEAIPTYLQWAWQEKFRGADLVAKYRERVKDIQWERSSVYTVGDVSMYALRRLTGDAAFDRALKDWVPAHAGRPTAWDAFRTALERHSGKDLKPFFAAWYPAEPGYPGDDFVWPAWAKG</sequence>
<dbReference type="RefSeq" id="WP_345077296.1">
    <property type="nucleotide sequence ID" value="NZ_BAAAWG010000002.1"/>
</dbReference>
<dbReference type="Proteomes" id="UP001596241">
    <property type="component" value="Unassembled WGS sequence"/>
</dbReference>
<accession>A0ABW1FPL9</accession>
<evidence type="ECO:0000313" key="3">
    <source>
        <dbReference type="Proteomes" id="UP001596241"/>
    </source>
</evidence>
<name>A0ABW1FPL9_9ACTN</name>
<gene>
    <name evidence="2" type="ORF">ACFP3M_19405</name>
</gene>
<organism evidence="2 3">
    <name type="scientific">Streptomyces ramulosus</name>
    <dbReference type="NCBI Taxonomy" id="47762"/>
    <lineage>
        <taxon>Bacteria</taxon>
        <taxon>Bacillati</taxon>
        <taxon>Actinomycetota</taxon>
        <taxon>Actinomycetes</taxon>
        <taxon>Kitasatosporales</taxon>
        <taxon>Streptomycetaceae</taxon>
        <taxon>Streptomyces</taxon>
    </lineage>
</organism>
<comment type="caution">
    <text evidence="2">The sequence shown here is derived from an EMBL/GenBank/DDBJ whole genome shotgun (WGS) entry which is preliminary data.</text>
</comment>
<dbReference type="InterPro" id="IPR027268">
    <property type="entry name" value="Peptidase_M4/M1_CTD_sf"/>
</dbReference>
<dbReference type="InterPro" id="IPR042097">
    <property type="entry name" value="Aminopeptidase_N-like_N_sf"/>
</dbReference>
<dbReference type="Gene3D" id="2.60.40.1730">
    <property type="entry name" value="tricorn interacting facor f3 domain"/>
    <property type="match status" value="1"/>
</dbReference>
<keyword evidence="1" id="KW-0732">Signal</keyword>
<feature type="chain" id="PRO_5046517949" description="Peptidase" evidence="1">
    <location>
        <begin position="30"/>
        <end position="462"/>
    </location>
</feature>
<dbReference type="SUPFAM" id="SSF63737">
    <property type="entry name" value="Leukotriene A4 hydrolase N-terminal domain"/>
    <property type="match status" value="1"/>
</dbReference>
<proteinExistence type="predicted"/>
<protein>
    <recommendedName>
        <fullName evidence="4">Peptidase</fullName>
    </recommendedName>
</protein>
<feature type="signal peptide" evidence="1">
    <location>
        <begin position="1"/>
        <end position="29"/>
    </location>
</feature>